<name>A0A814F2X4_9BILA</name>
<evidence type="ECO:0000313" key="1">
    <source>
        <dbReference type="EMBL" id="CAF0977350.1"/>
    </source>
</evidence>
<gene>
    <name evidence="1" type="ORF">OXX778_LOCUS15237</name>
</gene>
<dbReference type="AlphaFoldDB" id="A0A814F2X4"/>
<dbReference type="EMBL" id="CAJNOC010003315">
    <property type="protein sequence ID" value="CAF0977350.1"/>
    <property type="molecule type" value="Genomic_DNA"/>
</dbReference>
<dbReference type="OrthoDB" id="10056483at2759"/>
<keyword evidence="2" id="KW-1185">Reference proteome</keyword>
<evidence type="ECO:0008006" key="3">
    <source>
        <dbReference type="Google" id="ProtNLM"/>
    </source>
</evidence>
<protein>
    <recommendedName>
        <fullName evidence="3">Reverse transcriptase domain-containing protein</fullName>
    </recommendedName>
</protein>
<organism evidence="1 2">
    <name type="scientific">Brachionus calyciflorus</name>
    <dbReference type="NCBI Taxonomy" id="104777"/>
    <lineage>
        <taxon>Eukaryota</taxon>
        <taxon>Metazoa</taxon>
        <taxon>Spiralia</taxon>
        <taxon>Gnathifera</taxon>
        <taxon>Rotifera</taxon>
        <taxon>Eurotatoria</taxon>
        <taxon>Monogononta</taxon>
        <taxon>Pseudotrocha</taxon>
        <taxon>Ploima</taxon>
        <taxon>Brachionidae</taxon>
        <taxon>Brachionus</taxon>
    </lineage>
</organism>
<evidence type="ECO:0000313" key="2">
    <source>
        <dbReference type="Proteomes" id="UP000663879"/>
    </source>
</evidence>
<reference evidence="1" key="1">
    <citation type="submission" date="2021-02" db="EMBL/GenBank/DDBJ databases">
        <authorList>
            <person name="Nowell W R."/>
        </authorList>
    </citation>
    <scope>NUCLEOTIDE SEQUENCE</scope>
    <source>
        <strain evidence="1">Ploen Becks lab</strain>
    </source>
</reference>
<sequence length="109" mass="12749">MKNYSVDTKILAVIKNQNDCLNLQKDIDTISSLAITWSIDLNLEKSKVMYVGKKNLCFKYTIFNKFGTQVLNETEVQNNMKWEAKTRHCCSRAKKILDMISKNFKYLDE</sequence>
<accession>A0A814F2X4</accession>
<dbReference type="Proteomes" id="UP000663879">
    <property type="component" value="Unassembled WGS sequence"/>
</dbReference>
<comment type="caution">
    <text evidence="1">The sequence shown here is derived from an EMBL/GenBank/DDBJ whole genome shotgun (WGS) entry which is preliminary data.</text>
</comment>
<proteinExistence type="predicted"/>